<dbReference type="AlphaFoldDB" id="A0A7C2ZHL8"/>
<comment type="caution">
    <text evidence="2">The sequence shown here is derived from an EMBL/GenBank/DDBJ whole genome shotgun (WGS) entry which is preliminary data.</text>
</comment>
<dbReference type="InterPro" id="IPR016772">
    <property type="entry name" value="UCP020408"/>
</dbReference>
<evidence type="ECO:0000256" key="1">
    <source>
        <dbReference type="ARBA" id="ARBA00007189"/>
    </source>
</evidence>
<protein>
    <submittedName>
        <fullName evidence="2">DUF2325 domain-containing protein</fullName>
    </submittedName>
</protein>
<accession>A0A7C2ZHL8</accession>
<organism evidence="2">
    <name type="scientific">Hydrogenobacter sp</name>
    <dbReference type="NCBI Taxonomy" id="2152829"/>
    <lineage>
        <taxon>Bacteria</taxon>
        <taxon>Pseudomonadati</taxon>
        <taxon>Aquificota</taxon>
        <taxon>Aquificia</taxon>
        <taxon>Aquificales</taxon>
        <taxon>Aquificaceae</taxon>
        <taxon>Hydrogenobacter</taxon>
    </lineage>
</organism>
<dbReference type="Pfam" id="PF10087">
    <property type="entry name" value="DUF2325"/>
    <property type="match status" value="1"/>
</dbReference>
<reference evidence="2" key="1">
    <citation type="journal article" date="2020" name="mSystems">
        <title>Genome- and Community-Level Interaction Insights into Carbon Utilization and Element Cycling Functions of Hydrothermarchaeota in Hydrothermal Sediment.</title>
        <authorList>
            <person name="Zhou Z."/>
            <person name="Liu Y."/>
            <person name="Xu W."/>
            <person name="Pan J."/>
            <person name="Luo Z.H."/>
            <person name="Li M."/>
        </authorList>
    </citation>
    <scope>NUCLEOTIDE SEQUENCE [LARGE SCALE GENOMIC DNA]</scope>
    <source>
        <strain evidence="2">SpSt-132</strain>
    </source>
</reference>
<sequence>MKLLVLGGHDRMKGRIKELSKRYGLDIRFINQETQQNIDNVLACADWIIIFTGIVGHNMVKLAKSYAKERCIFCHSHGVCSLEKEIKRLVEAKR</sequence>
<name>A0A7C2ZHL8_9AQUI</name>
<gene>
    <name evidence="2" type="ORF">ENO47_00215</name>
</gene>
<dbReference type="EMBL" id="DSFP01000004">
    <property type="protein sequence ID" value="HEW45092.1"/>
    <property type="molecule type" value="Genomic_DNA"/>
</dbReference>
<evidence type="ECO:0000313" key="2">
    <source>
        <dbReference type="EMBL" id="HEW45092.1"/>
    </source>
</evidence>
<comment type="similarity">
    <text evidence="1">Belongs to the UPF0751 family.</text>
</comment>
<proteinExistence type="inferred from homology"/>